<organism evidence="3 4">
    <name type="scientific">Chlorella vulgaris</name>
    <name type="common">Green alga</name>
    <dbReference type="NCBI Taxonomy" id="3077"/>
    <lineage>
        <taxon>Eukaryota</taxon>
        <taxon>Viridiplantae</taxon>
        <taxon>Chlorophyta</taxon>
        <taxon>core chlorophytes</taxon>
        <taxon>Trebouxiophyceae</taxon>
        <taxon>Chlorellales</taxon>
        <taxon>Chlorellaceae</taxon>
        <taxon>Chlorella clade</taxon>
        <taxon>Chlorella</taxon>
    </lineage>
</organism>
<name>A0A9D4YWK5_CHLVU</name>
<comment type="caution">
    <text evidence="3">The sequence shown here is derived from an EMBL/GenBank/DDBJ whole genome shotgun (WGS) entry which is preliminary data.</text>
</comment>
<reference evidence="3" key="2">
    <citation type="submission" date="2020-11" db="EMBL/GenBank/DDBJ databases">
        <authorList>
            <person name="Cecchin M."/>
            <person name="Marcolungo L."/>
            <person name="Rossato M."/>
            <person name="Girolomoni L."/>
            <person name="Cosentino E."/>
            <person name="Cuine S."/>
            <person name="Li-Beisson Y."/>
            <person name="Delledonne M."/>
            <person name="Ballottari M."/>
        </authorList>
    </citation>
    <scope>NUCLEOTIDE SEQUENCE</scope>
    <source>
        <strain evidence="3">211/11P</strain>
        <tissue evidence="3">Whole cell</tissue>
    </source>
</reference>
<dbReference type="OrthoDB" id="513725at2759"/>
<proteinExistence type="predicted"/>
<protein>
    <submittedName>
        <fullName evidence="3">Uncharacterized protein</fullName>
    </submittedName>
</protein>
<dbReference type="AlphaFoldDB" id="A0A9D4YWK5"/>
<dbReference type="Proteomes" id="UP001055712">
    <property type="component" value="Unassembled WGS sequence"/>
</dbReference>
<evidence type="ECO:0000256" key="2">
    <source>
        <dbReference type="SAM" id="MobiDB-lite"/>
    </source>
</evidence>
<keyword evidence="4" id="KW-1185">Reference proteome</keyword>
<evidence type="ECO:0000313" key="4">
    <source>
        <dbReference type="Proteomes" id="UP001055712"/>
    </source>
</evidence>
<evidence type="ECO:0000313" key="3">
    <source>
        <dbReference type="EMBL" id="KAI3430390.1"/>
    </source>
</evidence>
<dbReference type="EMBL" id="SIDB01000007">
    <property type="protein sequence ID" value="KAI3430390.1"/>
    <property type="molecule type" value="Genomic_DNA"/>
</dbReference>
<feature type="coiled-coil region" evidence="1">
    <location>
        <begin position="66"/>
        <end position="93"/>
    </location>
</feature>
<sequence>MSAELDKLIAESEAAIKRLDAIQQRKQGTPIWQRITRHFHKNSSHLINVMLAGSVLAVALGRLAQKHEHQAEKDEWEQQQQRLEAEKQRIEHQAATVLSSTETLVKELEAAAAGQRRDLPSFVQQQVSAWRQQTLAQQQQQLDGSLAAAAAAPGEAGSDGSKGSSKVMI</sequence>
<reference evidence="3" key="1">
    <citation type="journal article" date="2019" name="Plant J.">
        <title>Chlorella vulgaris genome assembly and annotation reveals the molecular basis for metabolic acclimation to high light conditions.</title>
        <authorList>
            <person name="Cecchin M."/>
            <person name="Marcolungo L."/>
            <person name="Rossato M."/>
            <person name="Girolomoni L."/>
            <person name="Cosentino E."/>
            <person name="Cuine S."/>
            <person name="Li-Beisson Y."/>
            <person name="Delledonne M."/>
            <person name="Ballottari M."/>
        </authorList>
    </citation>
    <scope>NUCLEOTIDE SEQUENCE</scope>
    <source>
        <strain evidence="3">211/11P</strain>
    </source>
</reference>
<accession>A0A9D4YWK5</accession>
<gene>
    <name evidence="3" type="ORF">D9Q98_004985</name>
</gene>
<keyword evidence="1" id="KW-0175">Coiled coil</keyword>
<evidence type="ECO:0000256" key="1">
    <source>
        <dbReference type="SAM" id="Coils"/>
    </source>
</evidence>
<feature type="region of interest" description="Disordered" evidence="2">
    <location>
        <begin position="143"/>
        <end position="169"/>
    </location>
</feature>
<feature type="compositionally biased region" description="Low complexity" evidence="2">
    <location>
        <begin position="143"/>
        <end position="152"/>
    </location>
</feature>